<dbReference type="Proteomes" id="UP000192455">
    <property type="component" value="Unassembled WGS sequence"/>
</dbReference>
<gene>
    <name evidence="3" type="ORF">SAMN05421849_2347</name>
</gene>
<evidence type="ECO:0000313" key="3">
    <source>
        <dbReference type="EMBL" id="SIT86628.1"/>
    </source>
</evidence>
<keyword evidence="2" id="KW-0732">Signal</keyword>
<feature type="transmembrane region" description="Helical" evidence="1">
    <location>
        <begin position="213"/>
        <end position="233"/>
    </location>
</feature>
<evidence type="ECO:0000256" key="2">
    <source>
        <dbReference type="SAM" id="SignalP"/>
    </source>
</evidence>
<proteinExistence type="predicted"/>
<feature type="signal peptide" evidence="2">
    <location>
        <begin position="1"/>
        <end position="19"/>
    </location>
</feature>
<evidence type="ECO:0000256" key="1">
    <source>
        <dbReference type="SAM" id="Phobius"/>
    </source>
</evidence>
<keyword evidence="1" id="KW-0812">Transmembrane</keyword>
<dbReference type="EMBL" id="FTPS01000002">
    <property type="protein sequence ID" value="SIT86628.1"/>
    <property type="molecule type" value="Genomic_DNA"/>
</dbReference>
<accession>A0A1R3X7A4</accession>
<feature type="chain" id="PRO_5012481265" evidence="2">
    <location>
        <begin position="20"/>
        <end position="242"/>
    </location>
</feature>
<keyword evidence="4" id="KW-1185">Reference proteome</keyword>
<dbReference type="STRING" id="515897.SAMN05421849_2347"/>
<evidence type="ECO:0000313" key="4">
    <source>
        <dbReference type="Proteomes" id="UP000192455"/>
    </source>
</evidence>
<dbReference type="Gene3D" id="3.40.30.10">
    <property type="entry name" value="Glutaredoxin"/>
    <property type="match status" value="1"/>
</dbReference>
<name>A0A1R3X7A4_9RHOB</name>
<dbReference type="RefSeq" id="WP_076650233.1">
    <property type="nucleotide sequence ID" value="NZ_FTPS01000002.1"/>
</dbReference>
<organism evidence="3 4">
    <name type="scientific">Pontibaca methylaminivorans</name>
    <dbReference type="NCBI Taxonomy" id="515897"/>
    <lineage>
        <taxon>Bacteria</taxon>
        <taxon>Pseudomonadati</taxon>
        <taxon>Pseudomonadota</taxon>
        <taxon>Alphaproteobacteria</taxon>
        <taxon>Rhodobacterales</taxon>
        <taxon>Roseobacteraceae</taxon>
        <taxon>Pontibaca</taxon>
    </lineage>
</organism>
<dbReference type="AlphaFoldDB" id="A0A1R3X7A4"/>
<keyword evidence="1" id="KW-0472">Membrane</keyword>
<dbReference type="SUPFAM" id="SSF52833">
    <property type="entry name" value="Thioredoxin-like"/>
    <property type="match status" value="1"/>
</dbReference>
<keyword evidence="1" id="KW-1133">Transmembrane helix</keyword>
<dbReference type="InterPro" id="IPR036249">
    <property type="entry name" value="Thioredoxin-like_sf"/>
</dbReference>
<reference evidence="3 4" key="1">
    <citation type="submission" date="2017-01" db="EMBL/GenBank/DDBJ databases">
        <authorList>
            <person name="Mah S.A."/>
            <person name="Swanson W.J."/>
            <person name="Moy G.W."/>
            <person name="Vacquier V.D."/>
        </authorList>
    </citation>
    <scope>NUCLEOTIDE SEQUENCE [LARGE SCALE GENOMIC DNA]</scope>
    <source>
        <strain evidence="3 4">DSM 21219</strain>
    </source>
</reference>
<dbReference type="OrthoDB" id="9786756at2"/>
<sequence>MTRALLVLIVLLAARPAGAALTQAELDRVAAAPPAGAALDLGAARPMVVVFVDFDCGELCDAILAQTAAELLDSGLAPGRDFELVAIGIDPRDPAGAAERMAAAQLPPPIAASTRLLRPDARELARMTQALGYGFAFDGENDRFAHPAARYVLTREGAVTRVLPAFRAEPGDLRLALVEAGAGRTGSLGDRLALLCYGFDAASGRYSLAISRILMVLMFGFGLALAGFIALLLRRERKGGGP</sequence>
<protein>
    <submittedName>
        <fullName evidence="3">Protein SCO1/2</fullName>
    </submittedName>
</protein>